<protein>
    <submittedName>
        <fullName evidence="8">Carboxylate/Amino Acid/Amine Transporter</fullName>
    </submittedName>
</protein>
<evidence type="ECO:0000256" key="2">
    <source>
        <dbReference type="ARBA" id="ARBA00007362"/>
    </source>
</evidence>
<feature type="transmembrane region" description="Helical" evidence="6">
    <location>
        <begin position="285"/>
        <end position="306"/>
    </location>
</feature>
<evidence type="ECO:0000313" key="9">
    <source>
        <dbReference type="Proteomes" id="UP000017174"/>
    </source>
</evidence>
<feature type="transmembrane region" description="Helical" evidence="6">
    <location>
        <begin position="86"/>
        <end position="104"/>
    </location>
</feature>
<comment type="subcellular location">
    <subcellularLocation>
        <location evidence="1">Membrane</location>
        <topology evidence="1">Multi-pass membrane protein</topology>
    </subcellularLocation>
</comment>
<dbReference type="AlphaFoldDB" id="U7UXM2"/>
<dbReference type="InterPro" id="IPR037185">
    <property type="entry name" value="EmrE-like"/>
</dbReference>
<feature type="transmembrane region" description="Helical" evidence="6">
    <location>
        <begin position="142"/>
        <end position="162"/>
    </location>
</feature>
<evidence type="ECO:0000256" key="6">
    <source>
        <dbReference type="SAM" id="Phobius"/>
    </source>
</evidence>
<keyword evidence="4 6" id="KW-1133">Transmembrane helix</keyword>
<evidence type="ECO:0000313" key="8">
    <source>
        <dbReference type="EMBL" id="ERT64177.1"/>
    </source>
</evidence>
<dbReference type="HOGENOM" id="CLU_033863_2_2_11"/>
<feature type="transmembrane region" description="Helical" evidence="6">
    <location>
        <begin position="257"/>
        <end position="278"/>
    </location>
</feature>
<evidence type="ECO:0000256" key="1">
    <source>
        <dbReference type="ARBA" id="ARBA00004141"/>
    </source>
</evidence>
<accession>U7UXM2</accession>
<dbReference type="PANTHER" id="PTHR32322">
    <property type="entry name" value="INNER MEMBRANE TRANSPORTER"/>
    <property type="match status" value="1"/>
</dbReference>
<dbReference type="InterPro" id="IPR000620">
    <property type="entry name" value="EamA_dom"/>
</dbReference>
<feature type="transmembrane region" description="Helical" evidence="6">
    <location>
        <begin position="56"/>
        <end position="74"/>
    </location>
</feature>
<feature type="transmembrane region" description="Helical" evidence="6">
    <location>
        <begin position="116"/>
        <end position="136"/>
    </location>
</feature>
<dbReference type="Pfam" id="PF00892">
    <property type="entry name" value="EamA"/>
    <property type="match status" value="2"/>
</dbReference>
<feature type="transmembrane region" description="Helical" evidence="6">
    <location>
        <begin position="312"/>
        <end position="328"/>
    </location>
</feature>
<evidence type="ECO:0000256" key="4">
    <source>
        <dbReference type="ARBA" id="ARBA00022989"/>
    </source>
</evidence>
<name>U7UXM2_9MICC</name>
<reference evidence="8 9" key="1">
    <citation type="submission" date="2013-08" db="EMBL/GenBank/DDBJ databases">
        <authorList>
            <person name="Weinstock G."/>
            <person name="Sodergren E."/>
            <person name="Wylie T."/>
            <person name="Fulton L."/>
            <person name="Fulton R."/>
            <person name="Fronick C."/>
            <person name="O'Laughlin M."/>
            <person name="Godfrey J."/>
            <person name="Miner T."/>
            <person name="Herter B."/>
            <person name="Appelbaum E."/>
            <person name="Cordes M."/>
            <person name="Lek S."/>
            <person name="Wollam A."/>
            <person name="Pepin K.H."/>
            <person name="Palsikar V.B."/>
            <person name="Mitreva M."/>
            <person name="Wilson R.K."/>
        </authorList>
    </citation>
    <scope>NUCLEOTIDE SEQUENCE [LARGE SCALE GENOMIC DNA]</scope>
    <source>
        <strain evidence="8 9">F0184</strain>
    </source>
</reference>
<keyword evidence="5 6" id="KW-0472">Membrane</keyword>
<feature type="domain" description="EamA" evidence="7">
    <location>
        <begin position="61"/>
        <end position="185"/>
    </location>
</feature>
<comment type="similarity">
    <text evidence="2">Belongs to the EamA transporter family.</text>
</comment>
<keyword evidence="3 6" id="KW-0812">Transmembrane</keyword>
<organism evidence="8 9">
    <name type="scientific">Rothia aeria F0184</name>
    <dbReference type="NCBI Taxonomy" id="888019"/>
    <lineage>
        <taxon>Bacteria</taxon>
        <taxon>Bacillati</taxon>
        <taxon>Actinomycetota</taxon>
        <taxon>Actinomycetes</taxon>
        <taxon>Micrococcales</taxon>
        <taxon>Micrococcaceae</taxon>
        <taxon>Rothia</taxon>
    </lineage>
</organism>
<dbReference type="GO" id="GO:0016020">
    <property type="term" value="C:membrane"/>
    <property type="evidence" value="ECO:0007669"/>
    <property type="project" value="UniProtKB-SubCell"/>
</dbReference>
<dbReference type="InterPro" id="IPR050638">
    <property type="entry name" value="AA-Vitamin_Transporters"/>
</dbReference>
<dbReference type="Gene3D" id="1.10.3730.20">
    <property type="match status" value="1"/>
</dbReference>
<feature type="transmembrane region" description="Helical" evidence="6">
    <location>
        <begin position="221"/>
        <end position="245"/>
    </location>
</feature>
<feature type="transmembrane region" description="Helical" evidence="6">
    <location>
        <begin position="194"/>
        <end position="214"/>
    </location>
</feature>
<evidence type="ECO:0000256" key="3">
    <source>
        <dbReference type="ARBA" id="ARBA00022692"/>
    </source>
</evidence>
<evidence type="ECO:0000256" key="5">
    <source>
        <dbReference type="ARBA" id="ARBA00023136"/>
    </source>
</evidence>
<dbReference type="PATRIC" id="fig|888019.4.peg.1949"/>
<dbReference type="EMBL" id="AXZG01000066">
    <property type="protein sequence ID" value="ERT64177.1"/>
    <property type="molecule type" value="Genomic_DNA"/>
</dbReference>
<proteinExistence type="inferred from homology"/>
<dbReference type="SUPFAM" id="SSF103481">
    <property type="entry name" value="Multidrug resistance efflux transporter EmrE"/>
    <property type="match status" value="2"/>
</dbReference>
<comment type="caution">
    <text evidence="8">The sequence shown here is derived from an EMBL/GenBank/DDBJ whole genome shotgun (WGS) entry which is preliminary data.</text>
</comment>
<dbReference type="PANTHER" id="PTHR32322:SF2">
    <property type="entry name" value="EAMA DOMAIN-CONTAINING PROTEIN"/>
    <property type="match status" value="1"/>
</dbReference>
<feature type="domain" description="EamA" evidence="7">
    <location>
        <begin position="195"/>
        <end position="328"/>
    </location>
</feature>
<dbReference type="Proteomes" id="UP000017174">
    <property type="component" value="Unassembled WGS sequence"/>
</dbReference>
<evidence type="ECO:0000259" key="7">
    <source>
        <dbReference type="Pfam" id="PF00892"/>
    </source>
</evidence>
<feature type="transmembrane region" description="Helical" evidence="6">
    <location>
        <begin position="169"/>
        <end position="188"/>
    </location>
</feature>
<sequence>MTSTASGWILRERALDIFLLKSTHYHFILLSRQKVIRIYLELKASIRLRRTMKNRLPLLIITAFVPMVWGSTYLITSEFLPPNRPFTAALIRVLPAGLLLLLITREFPRKNELGRIILLGTLNIGLFQAMLFVSAYRLPGGLAAILSSTQTIFVLVLTRTVAKKATPASAWLAALMGIIGIILLVASPSTTFDVIGILAALTGAVAMACGIFFTSMGTSSLSILAMTGWQLLVGGIFLLPIALLTEEPLPPLTAANIGGYAFLCLVGTALAYCVYFHGFSKLPPAVIASLGPLSPVTAFILGWIFLGQSMTPLSMLGFVLVIASILGVQRAMMGARKAALSHTK</sequence>
<gene>
    <name evidence="8" type="ORF">HMPREF0742_02377</name>
</gene>